<organism evidence="1 2">
    <name type="scientific">Halobellus ruber</name>
    <dbReference type="NCBI Taxonomy" id="2761102"/>
    <lineage>
        <taxon>Archaea</taxon>
        <taxon>Methanobacteriati</taxon>
        <taxon>Methanobacteriota</taxon>
        <taxon>Stenosarchaea group</taxon>
        <taxon>Halobacteria</taxon>
        <taxon>Halobacteriales</taxon>
        <taxon>Haloferacaceae</taxon>
        <taxon>Halobellus</taxon>
    </lineage>
</organism>
<accession>A0A7J9SKF5</accession>
<dbReference type="Pfam" id="PF26411">
    <property type="entry name" value="LAGLIDADG_4"/>
    <property type="match status" value="1"/>
</dbReference>
<dbReference type="AlphaFoldDB" id="A0A7J9SKF5"/>
<reference evidence="1 2" key="1">
    <citation type="submission" date="2020-08" db="EMBL/GenBank/DDBJ databases">
        <authorList>
            <person name="Seo M.-J."/>
        </authorList>
    </citation>
    <scope>NUCLEOTIDE SEQUENCE [LARGE SCALE GENOMIC DNA]</scope>
    <source>
        <strain evidence="1 2">MBLA0160</strain>
    </source>
</reference>
<dbReference type="RefSeq" id="WP_185193788.1">
    <property type="nucleotide sequence ID" value="NZ_JACKXD010000005.1"/>
</dbReference>
<dbReference type="InterPro" id="IPR058749">
    <property type="entry name" value="Homing_endonuclease-like"/>
</dbReference>
<proteinExistence type="predicted"/>
<name>A0A7J9SKF5_9EURY</name>
<protein>
    <submittedName>
        <fullName evidence="1">Cobalamin biosynthesis protein</fullName>
    </submittedName>
</protein>
<evidence type="ECO:0000313" key="1">
    <source>
        <dbReference type="EMBL" id="MBB6647415.1"/>
    </source>
</evidence>
<keyword evidence="2" id="KW-1185">Reference proteome</keyword>
<sequence>MSEAAPSGLLASHPDTAYFWGHVAGAGDVGRERITVETPDETCADRLAAIAGGGEIDHDRIERPYAHDTDLTKAEDEYTVTVSGGVAAQGSAAFGLPTDGDGGGYRFSALADHRRELLRGLLESCGTVCFKSAAGVVGISFVHDDRALLETVDRLLAACPVDAPTGEISETSSGGYWFGIDDDAAGAFGEWVYDGSDDRDLFAPTRRRKLEGSLERAAELNSEPEAPDG</sequence>
<dbReference type="Proteomes" id="UP000546257">
    <property type="component" value="Unassembled WGS sequence"/>
</dbReference>
<evidence type="ECO:0000313" key="2">
    <source>
        <dbReference type="Proteomes" id="UP000546257"/>
    </source>
</evidence>
<comment type="caution">
    <text evidence="1">The sequence shown here is derived from an EMBL/GenBank/DDBJ whole genome shotgun (WGS) entry which is preliminary data.</text>
</comment>
<gene>
    <name evidence="1" type="ORF">H5V44_14170</name>
</gene>
<dbReference type="EMBL" id="JACKXD010000005">
    <property type="protein sequence ID" value="MBB6647415.1"/>
    <property type="molecule type" value="Genomic_DNA"/>
</dbReference>